<keyword evidence="6" id="KW-0131">Cell cycle</keyword>
<dbReference type="Pfam" id="PF13560">
    <property type="entry name" value="HTH_31"/>
    <property type="match status" value="1"/>
</dbReference>
<dbReference type="InterPro" id="IPR001387">
    <property type="entry name" value="Cro/C1-type_HTH"/>
</dbReference>
<accession>A0ABU0SIV8</accession>
<evidence type="ECO:0000256" key="7">
    <source>
        <dbReference type="SAM" id="MobiDB-lite"/>
    </source>
</evidence>
<keyword evidence="3" id="KW-0132">Cell division</keyword>
<keyword evidence="5" id="KW-0717">Septation</keyword>
<evidence type="ECO:0000256" key="5">
    <source>
        <dbReference type="ARBA" id="ARBA00023210"/>
    </source>
</evidence>
<dbReference type="PROSITE" id="PS50943">
    <property type="entry name" value="HTH_CROC1"/>
    <property type="match status" value="1"/>
</dbReference>
<dbReference type="SUPFAM" id="SSF52540">
    <property type="entry name" value="P-loop containing nucleoside triphosphate hydrolases"/>
    <property type="match status" value="1"/>
</dbReference>
<dbReference type="CDD" id="cd00093">
    <property type="entry name" value="HTH_XRE"/>
    <property type="match status" value="1"/>
</dbReference>
<comment type="caution">
    <text evidence="9">The sequence shown here is derived from an EMBL/GenBank/DDBJ whole genome shotgun (WGS) entry which is preliminary data.</text>
</comment>
<evidence type="ECO:0000256" key="3">
    <source>
        <dbReference type="ARBA" id="ARBA00022618"/>
    </source>
</evidence>
<evidence type="ECO:0000313" key="10">
    <source>
        <dbReference type="Proteomes" id="UP001230328"/>
    </source>
</evidence>
<feature type="domain" description="HTH cro/C1-type" evidence="8">
    <location>
        <begin position="89"/>
        <end position="144"/>
    </location>
</feature>
<protein>
    <submittedName>
        <fullName evidence="9">Transcriptional regulator with XRE-family HTH domain</fullName>
    </submittedName>
</protein>
<organism evidence="9 10">
    <name type="scientific">Streptomyces umbrinus</name>
    <dbReference type="NCBI Taxonomy" id="67370"/>
    <lineage>
        <taxon>Bacteria</taxon>
        <taxon>Bacillati</taxon>
        <taxon>Actinomycetota</taxon>
        <taxon>Actinomycetes</taxon>
        <taxon>Kitasatosporales</taxon>
        <taxon>Streptomycetaceae</taxon>
        <taxon>Streptomyces</taxon>
        <taxon>Streptomyces phaeochromogenes group</taxon>
    </lineage>
</organism>
<evidence type="ECO:0000259" key="8">
    <source>
        <dbReference type="PROSITE" id="PS50943"/>
    </source>
</evidence>
<evidence type="ECO:0000313" key="9">
    <source>
        <dbReference type="EMBL" id="MDQ1022616.1"/>
    </source>
</evidence>
<keyword evidence="4" id="KW-0749">Sporulation</keyword>
<dbReference type="InterPro" id="IPR027417">
    <property type="entry name" value="P-loop_NTPase"/>
</dbReference>
<evidence type="ECO:0000256" key="2">
    <source>
        <dbReference type="ARBA" id="ARBA00009323"/>
    </source>
</evidence>
<dbReference type="InterPro" id="IPR038658">
    <property type="entry name" value="SsgB_sf"/>
</dbReference>
<dbReference type="Pfam" id="PF04686">
    <property type="entry name" value="SsgA"/>
    <property type="match status" value="1"/>
</dbReference>
<evidence type="ECO:0000256" key="6">
    <source>
        <dbReference type="ARBA" id="ARBA00023306"/>
    </source>
</evidence>
<feature type="region of interest" description="Disordered" evidence="7">
    <location>
        <begin position="366"/>
        <end position="414"/>
    </location>
</feature>
<dbReference type="SUPFAM" id="SSF47413">
    <property type="entry name" value="lambda repressor-like DNA-binding domains"/>
    <property type="match status" value="1"/>
</dbReference>
<dbReference type="SMART" id="SM00530">
    <property type="entry name" value="HTH_XRE"/>
    <property type="match status" value="1"/>
</dbReference>
<dbReference type="Gene3D" id="3.40.50.300">
    <property type="entry name" value="P-loop containing nucleotide triphosphate hydrolases"/>
    <property type="match status" value="1"/>
</dbReference>
<dbReference type="Proteomes" id="UP001230328">
    <property type="component" value="Unassembled WGS sequence"/>
</dbReference>
<gene>
    <name evidence="9" type="ORF">QF035_000198</name>
</gene>
<dbReference type="Gene3D" id="1.10.260.40">
    <property type="entry name" value="lambda repressor-like DNA-binding domains"/>
    <property type="match status" value="1"/>
</dbReference>
<evidence type="ECO:0000256" key="1">
    <source>
        <dbReference type="ARBA" id="ARBA00004431"/>
    </source>
</evidence>
<comment type="similarity">
    <text evidence="2">Belongs to the SsgA family.</text>
</comment>
<evidence type="ECO:0000256" key="4">
    <source>
        <dbReference type="ARBA" id="ARBA00022969"/>
    </source>
</evidence>
<sequence>MAGPSSDNRISIAVVGEYSAGKSLLLNELLGEAVQATHGMNAADGGTVLVDFPGIGLTMAEPGPSPRLAAAQSPRARDAVHYLRLRKHLRMARQRAGLTQVQAAEALDWSPAKVIRIENGSIGISAAVLQELLRVYGVSDPHQVERFAEAQCRSRCVRRTASPYAEFGTYAEHCLEAAVRRSTDMAAATFGVWLAGRDAAQQSWADYCAALMARRPFGRLEESVFRAVCLHLVSGRGDEAAGHIRYGRPLLGRPADLGAVWSPDACAAAACLSWPSMPSVCEGMEWGLTLEPLAGTTVLSAHIVGQWWDSAVTPRWCGNSPHRGGGDTATPHYSPPAWLRMEAACAGAALQPSAVVPVEDGWTPGCWHDTSDRPRSSASREPSLSRDLALARTVHPSTARPREHPPGSGQYRLDGKPELHAELIMALYTEGHSKNLRLRGLLTYRTSDPYAVHAAFHDGRGETIWRLARDLLTDGLEQRVGLGDVAVWSQGADTDVHHRCTFLQLRSVQGNALLVMSRQELRAFLLQTQRLVPQGGEYPHCQGALSTVEDQMHRRARLPGRG</sequence>
<keyword evidence="10" id="KW-1185">Reference proteome</keyword>
<comment type="subcellular location">
    <subcellularLocation>
        <location evidence="1">Cell septum</location>
    </subcellularLocation>
</comment>
<dbReference type="InterPro" id="IPR006776">
    <property type="entry name" value="SsgB"/>
</dbReference>
<dbReference type="Gene3D" id="2.30.31.20">
    <property type="entry name" value="Sporulation-specific cell division protein SsgB"/>
    <property type="match status" value="1"/>
</dbReference>
<reference evidence="9 10" key="1">
    <citation type="submission" date="2023-07" db="EMBL/GenBank/DDBJ databases">
        <title>Comparative genomics of wheat-associated soil bacteria to identify genetic determinants of phenazine resistance.</title>
        <authorList>
            <person name="Mouncey N."/>
        </authorList>
    </citation>
    <scope>NUCLEOTIDE SEQUENCE [LARGE SCALE GENOMIC DNA]</scope>
    <source>
        <strain evidence="9 10">V2I4</strain>
    </source>
</reference>
<dbReference type="RefSeq" id="WP_307517489.1">
    <property type="nucleotide sequence ID" value="NZ_JAUSZI010000002.1"/>
</dbReference>
<dbReference type="InterPro" id="IPR010982">
    <property type="entry name" value="Lambda_DNA-bd_dom_sf"/>
</dbReference>
<name>A0ABU0SIV8_9ACTN</name>
<proteinExistence type="inferred from homology"/>
<dbReference type="EMBL" id="JAUSZI010000002">
    <property type="protein sequence ID" value="MDQ1022616.1"/>
    <property type="molecule type" value="Genomic_DNA"/>
</dbReference>